<feature type="region of interest" description="Disordered" evidence="1">
    <location>
        <begin position="14"/>
        <end position="84"/>
    </location>
</feature>
<proteinExistence type="predicted"/>
<name>A0A4Y2EKX8_ARAVE</name>
<keyword evidence="3" id="KW-1185">Reference proteome</keyword>
<accession>A0A4Y2EKX8</accession>
<evidence type="ECO:0000256" key="1">
    <source>
        <dbReference type="SAM" id="MobiDB-lite"/>
    </source>
</evidence>
<gene>
    <name evidence="2" type="ORF">AVEN_27808_1</name>
</gene>
<reference evidence="2 3" key="1">
    <citation type="journal article" date="2019" name="Sci. Rep.">
        <title>Orb-weaving spider Araneus ventricosus genome elucidates the spidroin gene catalogue.</title>
        <authorList>
            <person name="Kono N."/>
            <person name="Nakamura H."/>
            <person name="Ohtoshi R."/>
            <person name="Moran D.A.P."/>
            <person name="Shinohara A."/>
            <person name="Yoshida Y."/>
            <person name="Fujiwara M."/>
            <person name="Mori M."/>
            <person name="Tomita M."/>
            <person name="Arakawa K."/>
        </authorList>
    </citation>
    <scope>NUCLEOTIDE SEQUENCE [LARGE SCALE GENOMIC DNA]</scope>
</reference>
<organism evidence="2 3">
    <name type="scientific">Araneus ventricosus</name>
    <name type="common">Orbweaver spider</name>
    <name type="synonym">Epeira ventricosa</name>
    <dbReference type="NCBI Taxonomy" id="182803"/>
    <lineage>
        <taxon>Eukaryota</taxon>
        <taxon>Metazoa</taxon>
        <taxon>Ecdysozoa</taxon>
        <taxon>Arthropoda</taxon>
        <taxon>Chelicerata</taxon>
        <taxon>Arachnida</taxon>
        <taxon>Araneae</taxon>
        <taxon>Araneomorphae</taxon>
        <taxon>Entelegynae</taxon>
        <taxon>Araneoidea</taxon>
        <taxon>Araneidae</taxon>
        <taxon>Araneus</taxon>
    </lineage>
</organism>
<sequence>MTVAASTDAGVLVAITGHGPTPPEGGPYYHRREITRPPPLLHLTGKRDPACLSGSFSSTNSRCPRGRSFPEEKSPPPSPQHTSLLGRRMDLYRIFSCCLSTFLFPLPTNCSHLLRQSFWEESSSFLFFFFLVHDS</sequence>
<comment type="caution">
    <text evidence="2">The sequence shown here is derived from an EMBL/GenBank/DDBJ whole genome shotgun (WGS) entry which is preliminary data.</text>
</comment>
<evidence type="ECO:0000313" key="2">
    <source>
        <dbReference type="EMBL" id="GBM29197.1"/>
    </source>
</evidence>
<dbReference type="EMBL" id="BGPR01000629">
    <property type="protein sequence ID" value="GBM29197.1"/>
    <property type="molecule type" value="Genomic_DNA"/>
</dbReference>
<dbReference type="AlphaFoldDB" id="A0A4Y2EKX8"/>
<evidence type="ECO:0000313" key="3">
    <source>
        <dbReference type="Proteomes" id="UP000499080"/>
    </source>
</evidence>
<dbReference type="Proteomes" id="UP000499080">
    <property type="component" value="Unassembled WGS sequence"/>
</dbReference>
<protein>
    <submittedName>
        <fullName evidence="2">Uncharacterized protein</fullName>
    </submittedName>
</protein>